<feature type="region of interest" description="Disordered" evidence="1">
    <location>
        <begin position="150"/>
        <end position="186"/>
    </location>
</feature>
<feature type="compositionally biased region" description="Pro residues" evidence="1">
    <location>
        <begin position="509"/>
        <end position="518"/>
    </location>
</feature>
<dbReference type="InParanoid" id="A0A3R7DBG5"/>
<proteinExistence type="predicted"/>
<name>A0A3R7DBG5_CLOSI</name>
<dbReference type="EMBL" id="NIRI02000013">
    <property type="protein sequence ID" value="KAG5453219.1"/>
    <property type="molecule type" value="Genomic_DNA"/>
</dbReference>
<feature type="chain" id="PRO_5043366261" evidence="2">
    <location>
        <begin position="21"/>
        <end position="587"/>
    </location>
</feature>
<gene>
    <name evidence="3" type="ORF">CSKR_110740</name>
</gene>
<keyword evidence="4" id="KW-1185">Reference proteome</keyword>
<reference evidence="3 4" key="2">
    <citation type="journal article" date="2021" name="Genomics">
        <title>High-quality reference genome for Clonorchis sinensis.</title>
        <authorList>
            <person name="Young N.D."/>
            <person name="Stroehlein A.J."/>
            <person name="Kinkar L."/>
            <person name="Wang T."/>
            <person name="Sohn W.M."/>
            <person name="Chang B.C.H."/>
            <person name="Kaur P."/>
            <person name="Weisz D."/>
            <person name="Dudchenko O."/>
            <person name="Aiden E.L."/>
            <person name="Korhonen P.K."/>
            <person name="Gasser R.B."/>
        </authorList>
    </citation>
    <scope>NUCLEOTIDE SEQUENCE [LARGE SCALE GENOMIC DNA]</scope>
    <source>
        <strain evidence="3">Cs-k2</strain>
    </source>
</reference>
<feature type="compositionally biased region" description="Basic and acidic residues" evidence="1">
    <location>
        <begin position="175"/>
        <end position="184"/>
    </location>
</feature>
<evidence type="ECO:0000256" key="2">
    <source>
        <dbReference type="SAM" id="SignalP"/>
    </source>
</evidence>
<organism evidence="3 4">
    <name type="scientific">Clonorchis sinensis</name>
    <name type="common">Chinese liver fluke</name>
    <dbReference type="NCBI Taxonomy" id="79923"/>
    <lineage>
        <taxon>Eukaryota</taxon>
        <taxon>Metazoa</taxon>
        <taxon>Spiralia</taxon>
        <taxon>Lophotrochozoa</taxon>
        <taxon>Platyhelminthes</taxon>
        <taxon>Trematoda</taxon>
        <taxon>Digenea</taxon>
        <taxon>Opisthorchiida</taxon>
        <taxon>Opisthorchiata</taxon>
        <taxon>Opisthorchiidae</taxon>
        <taxon>Clonorchis</taxon>
    </lineage>
</organism>
<feature type="compositionally biased region" description="Low complexity" evidence="1">
    <location>
        <begin position="412"/>
        <end position="435"/>
    </location>
</feature>
<accession>A0A3R7DBG5</accession>
<reference evidence="3 4" key="1">
    <citation type="journal article" date="2018" name="Biotechnol. Adv.">
        <title>Improved genomic resources and new bioinformatic workflow for the carcinogenic parasite Clonorchis sinensis: Biotechnological implications.</title>
        <authorList>
            <person name="Wang D."/>
            <person name="Korhonen P.K."/>
            <person name="Gasser R.B."/>
            <person name="Young N.D."/>
        </authorList>
    </citation>
    <scope>NUCLEOTIDE SEQUENCE [LARGE SCALE GENOMIC DNA]</scope>
    <source>
        <strain evidence="3">Cs-k2</strain>
    </source>
</reference>
<feature type="signal peptide" evidence="2">
    <location>
        <begin position="1"/>
        <end position="20"/>
    </location>
</feature>
<dbReference type="Proteomes" id="UP000286415">
    <property type="component" value="Unassembled WGS sequence"/>
</dbReference>
<dbReference type="AlphaFoldDB" id="A0A3R7DBG5"/>
<evidence type="ECO:0000313" key="4">
    <source>
        <dbReference type="Proteomes" id="UP000286415"/>
    </source>
</evidence>
<comment type="caution">
    <text evidence="3">The sequence shown here is derived from an EMBL/GenBank/DDBJ whole genome shotgun (WGS) entry which is preliminary data.</text>
</comment>
<evidence type="ECO:0000313" key="3">
    <source>
        <dbReference type="EMBL" id="KAG5453219.1"/>
    </source>
</evidence>
<protein>
    <submittedName>
        <fullName evidence="3">Uncharacterized protein</fullName>
    </submittedName>
</protein>
<evidence type="ECO:0000256" key="1">
    <source>
        <dbReference type="SAM" id="MobiDB-lite"/>
    </source>
</evidence>
<dbReference type="OrthoDB" id="6260923at2759"/>
<keyword evidence="2" id="KW-0732">Signal</keyword>
<feature type="region of interest" description="Disordered" evidence="1">
    <location>
        <begin position="380"/>
        <end position="529"/>
    </location>
</feature>
<sequence length="587" mass="65767">MPYFHIFLSVMLLWFQTVFTQRDVQGSGATQLDSIELTLSHTGRNRVKMRCDARGLNVKDSLIMLSCPSVVTGVCQENCVHPCPIIQGSPSCLPNFTTPIKKCERNLLSNSHMRIDYDIELNSPNSVGHWRCMFRGKTSNAVYLDYQPPEEKKEEQDGNSDNAEQDEVNSTDVDVDSKEEKGMRPGDLNEFDVGDFGARLSTETLVLILAVLSLSMASNFLLCICCGVIKRYIRNLHKGEPRDFCLDHMLCLKMSRPPRGRLCAEYNLLREPTSYYHGTGFSTVVNPSSPIFVQHHLRGQSNALLPLSPLTVRNFFPMSPRPNPKYQRETVYDEVHNSVYTTLSSPARVEQPKQVMATPKFETPDGRRWILDPTNQFYLPYADSTTPPATAKNDPFPSQDRHSQRLPPPPLGESLLLEVEEQQSSSVSKEQSPGGCRSPRGVVAHQPSAVQLRSKPASLEKETNTQFGPPWIPKPTIEIVRAPSSDDSRSTVEMSEEATYSFPDLRFHPPNPLSYDPRPPSRSESRGEAPTIVPLVRCNQALAEDPPTEALTSISTYEHLCETPKLAQVASPLYLEDWTISESTDLT</sequence>